<comment type="caution">
    <text evidence="2">The sequence shown here is derived from an EMBL/GenBank/DDBJ whole genome shotgun (WGS) entry which is preliminary data.</text>
</comment>
<feature type="region of interest" description="Disordered" evidence="1">
    <location>
        <begin position="82"/>
        <end position="115"/>
    </location>
</feature>
<accession>A0A0K8NXX6</accession>
<reference evidence="3" key="1">
    <citation type="submission" date="2015-07" db="EMBL/GenBank/DDBJ databases">
        <title>Discovery of a poly(ethylene terephthalate assimilation.</title>
        <authorList>
            <person name="Yoshida S."/>
            <person name="Hiraga K."/>
            <person name="Takehana T."/>
            <person name="Taniguchi I."/>
            <person name="Yamaji H."/>
            <person name="Maeda Y."/>
            <person name="Toyohara K."/>
            <person name="Miyamoto K."/>
            <person name="Kimura Y."/>
            <person name="Oda K."/>
        </authorList>
    </citation>
    <scope>NUCLEOTIDE SEQUENCE [LARGE SCALE GENOMIC DNA]</scope>
    <source>
        <strain evidence="3">NBRC 110686 / TISTR 2288 / 201-F6</strain>
    </source>
</reference>
<keyword evidence="3" id="KW-1185">Reference proteome</keyword>
<dbReference type="Proteomes" id="UP000037660">
    <property type="component" value="Unassembled WGS sequence"/>
</dbReference>
<evidence type="ECO:0000313" key="3">
    <source>
        <dbReference type="Proteomes" id="UP000037660"/>
    </source>
</evidence>
<feature type="region of interest" description="Disordered" evidence="1">
    <location>
        <begin position="1"/>
        <end position="21"/>
    </location>
</feature>
<dbReference type="STRING" id="1547922.ISF6_0814"/>
<dbReference type="AlphaFoldDB" id="A0A0K8NXX6"/>
<dbReference type="RefSeq" id="WP_054019290.1">
    <property type="nucleotide sequence ID" value="NZ_BBYR01000017.1"/>
</dbReference>
<feature type="compositionally biased region" description="Basic and acidic residues" evidence="1">
    <location>
        <begin position="95"/>
        <end position="114"/>
    </location>
</feature>
<evidence type="ECO:0000313" key="2">
    <source>
        <dbReference type="EMBL" id="GAP35223.1"/>
    </source>
</evidence>
<gene>
    <name evidence="2" type="ORF">ISF6_0814</name>
</gene>
<organism evidence="2 3">
    <name type="scientific">Piscinibacter sakaiensis</name>
    <name type="common">Ideonella sakaiensis</name>
    <dbReference type="NCBI Taxonomy" id="1547922"/>
    <lineage>
        <taxon>Bacteria</taxon>
        <taxon>Pseudomonadati</taxon>
        <taxon>Pseudomonadota</taxon>
        <taxon>Betaproteobacteria</taxon>
        <taxon>Burkholderiales</taxon>
        <taxon>Sphaerotilaceae</taxon>
        <taxon>Piscinibacter</taxon>
    </lineage>
</organism>
<proteinExistence type="predicted"/>
<reference evidence="2 3" key="2">
    <citation type="journal article" date="2016" name="Science">
        <title>A bacterium that degrades and assimilates poly(ethylene terephthalate).</title>
        <authorList>
            <person name="Yoshida S."/>
            <person name="Hiraga K."/>
            <person name="Takehana T."/>
            <person name="Taniguchi I."/>
            <person name="Yamaji H."/>
            <person name="Maeda Y."/>
            <person name="Toyohara K."/>
            <person name="Miyamoto K."/>
            <person name="Kimura Y."/>
            <person name="Oda K."/>
        </authorList>
    </citation>
    <scope>NUCLEOTIDE SEQUENCE [LARGE SCALE GENOMIC DNA]</scope>
    <source>
        <strain evidence="3">NBRC 110686 / TISTR 2288 / 201-F6</strain>
    </source>
</reference>
<sequence>MPPLPSPCPAQTALRDGAALPPPGPWSPLACEHRALLQAYGRAQQRCSDELQARAREVERLEGEVLRLRAALLVRDSADAWAREDRRGGQAHQAGEAREARGARTADEAREAGEGRLATVWPPVSRRAPLGEADPLAAAVRAADLVICQTGCLGQGAAWRVQDLCRRSGTPCVLVRQPARLRIVQVRPGERGAAATATLATLADPVR</sequence>
<protein>
    <recommendedName>
        <fullName evidence="4">DUF2325 domain-containing protein</fullName>
    </recommendedName>
</protein>
<evidence type="ECO:0008006" key="4">
    <source>
        <dbReference type="Google" id="ProtNLM"/>
    </source>
</evidence>
<dbReference type="EMBL" id="BBYR01000017">
    <property type="protein sequence ID" value="GAP35223.1"/>
    <property type="molecule type" value="Genomic_DNA"/>
</dbReference>
<name>A0A0K8NXX6_PISS1</name>
<evidence type="ECO:0000256" key="1">
    <source>
        <dbReference type="SAM" id="MobiDB-lite"/>
    </source>
</evidence>